<evidence type="ECO:0000256" key="1">
    <source>
        <dbReference type="ARBA" id="ARBA00001946"/>
    </source>
</evidence>
<organism evidence="15 16">
    <name type="scientific">Lactobacillus johnsonii</name>
    <dbReference type="NCBI Taxonomy" id="33959"/>
    <lineage>
        <taxon>Bacteria</taxon>
        <taxon>Bacillati</taxon>
        <taxon>Bacillota</taxon>
        <taxon>Bacilli</taxon>
        <taxon>Lactobacillales</taxon>
        <taxon>Lactobacillaceae</taxon>
        <taxon>Lactobacillus</taxon>
    </lineage>
</organism>
<keyword evidence="5 13" id="KW-0255">Endonuclease</keyword>
<accession>A0AAX0PV89</accession>
<evidence type="ECO:0000256" key="10">
    <source>
        <dbReference type="ARBA" id="ARBA00023125"/>
    </source>
</evidence>
<evidence type="ECO:0000256" key="12">
    <source>
        <dbReference type="ARBA" id="ARBA00046380"/>
    </source>
</evidence>
<dbReference type="InterPro" id="IPR003615">
    <property type="entry name" value="HNH_nuc"/>
</dbReference>
<keyword evidence="9" id="KW-0051">Antiviral defense</keyword>
<dbReference type="InterPro" id="IPR028629">
    <property type="entry name" value="Cas9"/>
</dbReference>
<comment type="cofactor">
    <cofactor evidence="1">
        <name>Mg(2+)</name>
        <dbReference type="ChEBI" id="CHEBI:18420"/>
    </cofactor>
</comment>
<feature type="domain" description="HNH Cas9-type" evidence="14">
    <location>
        <begin position="777"/>
        <end position="947"/>
    </location>
</feature>
<dbReference type="Pfam" id="PF22702">
    <property type="entry name" value="Cas9_RuvC"/>
    <property type="match status" value="1"/>
</dbReference>
<name>A0AAX0PV89_LACJH</name>
<evidence type="ECO:0000313" key="16">
    <source>
        <dbReference type="Proteomes" id="UP000216448"/>
    </source>
</evidence>
<dbReference type="InterPro" id="IPR055228">
    <property type="entry name" value="Cas9_RuvC"/>
</dbReference>
<dbReference type="PROSITE" id="PS51749">
    <property type="entry name" value="HNH_CAS9"/>
    <property type="match status" value="1"/>
</dbReference>
<evidence type="ECO:0000256" key="11">
    <source>
        <dbReference type="ARBA" id="ARBA00023211"/>
    </source>
</evidence>
<keyword evidence="4" id="KW-0479">Metal-binding</keyword>
<dbReference type="Pfam" id="PF16595">
    <property type="entry name" value="Cas9_PI"/>
    <property type="match status" value="1"/>
</dbReference>
<evidence type="ECO:0000313" key="15">
    <source>
        <dbReference type="EMBL" id="PAB51965.1"/>
    </source>
</evidence>
<reference evidence="15 16" key="1">
    <citation type="submission" date="2017-05" db="EMBL/GenBank/DDBJ databases">
        <title>Lactobacillus johnsonii from commercial turkeys.</title>
        <authorList>
            <person name="Johnson T.J."/>
            <person name="Youmans B."/>
        </authorList>
    </citation>
    <scope>NUCLEOTIDE SEQUENCE [LARGE SCALE GENOMIC DNA]</scope>
    <source>
        <strain evidence="15 16">UMNLJ54</strain>
    </source>
</reference>
<evidence type="ECO:0000256" key="7">
    <source>
        <dbReference type="ARBA" id="ARBA00022842"/>
    </source>
</evidence>
<evidence type="ECO:0000256" key="5">
    <source>
        <dbReference type="ARBA" id="ARBA00022759"/>
    </source>
</evidence>
<dbReference type="InterPro" id="IPR032240">
    <property type="entry name" value="Cas9_REC"/>
</dbReference>
<dbReference type="InterPro" id="IPR033114">
    <property type="entry name" value="HNH_CAS9"/>
</dbReference>
<evidence type="ECO:0000259" key="14">
    <source>
        <dbReference type="PROSITE" id="PS51749"/>
    </source>
</evidence>
<gene>
    <name evidence="15" type="primary">cas9</name>
    <name evidence="15" type="ORF">A3P64_09160</name>
</gene>
<comment type="subunit">
    <text evidence="12">Monomer. Binds crRNA and tracrRNA.</text>
</comment>
<proteinExistence type="inferred from homology"/>
<dbReference type="GO" id="GO:0003723">
    <property type="term" value="F:RNA binding"/>
    <property type="evidence" value="ECO:0007669"/>
    <property type="project" value="UniProtKB-UniRule"/>
</dbReference>
<evidence type="ECO:0000256" key="2">
    <source>
        <dbReference type="ARBA" id="ARBA00005244"/>
    </source>
</evidence>
<evidence type="ECO:0000256" key="4">
    <source>
        <dbReference type="ARBA" id="ARBA00022723"/>
    </source>
</evidence>
<dbReference type="Pfam" id="PF13395">
    <property type="entry name" value="HNH_4"/>
    <property type="match status" value="1"/>
</dbReference>
<dbReference type="Proteomes" id="UP000216448">
    <property type="component" value="Unassembled WGS sequence"/>
</dbReference>
<keyword evidence="8" id="KW-0694">RNA-binding</keyword>
<evidence type="ECO:0000256" key="13">
    <source>
        <dbReference type="PROSITE-ProRule" id="PRU01085"/>
    </source>
</evidence>
<keyword evidence="3 13" id="KW-0540">Nuclease</keyword>
<dbReference type="EMBL" id="NIBB01000087">
    <property type="protein sequence ID" value="PAB51965.1"/>
    <property type="molecule type" value="Genomic_DNA"/>
</dbReference>
<dbReference type="GO" id="GO:0051607">
    <property type="term" value="P:defense response to virus"/>
    <property type="evidence" value="ECO:0007669"/>
    <property type="project" value="UniProtKB-KW"/>
</dbReference>
<protein>
    <submittedName>
        <fullName evidence="15">Type II CRISPR RNA-guided endonuclease Cas9</fullName>
    </submittedName>
</protein>
<keyword evidence="10 13" id="KW-0238">DNA-binding</keyword>
<keyword evidence="7" id="KW-0460">Magnesium</keyword>
<sequence length="1385" mass="160331">MINYQLGLNITPDKIGYAIMDNRNNLLKPNGTKAGIGTRLFVPAETAEPTRLLRSARRTKRRRQWRLRYLNQEFKPELDKIDPAFLERLKDTWLSRSDDRRNRRQNLFSNVVSEAAFYKKYPTIYHLQLDLINHPEKKFDLEYIYLAVHALIKKRGNFLSSTPVNSYEATKFDVTKAFDELNKLLKKIDYPFVELNTQYADSGNDILLNESLFKANKIKRFQDLIIKKTKNKSEDTKSKKVTRQLLNALLNSQTRFDILLNQEIDDDPNWKFTLSDEDVDEKLSYIKQTLSDEQNTLLNVLVDWHNYLELHHILNGSSTIAEAMVNTYEQHGQDLKLLNKYRITINDDAAKAIKNLYLSYANGRRNNKDVKKAVGAKSLGREDFYDKLSKIIKKQPENDLGKQILAEIELGTFLPKITDKRNSAIPYQLNALELNKILKNQGKYYPFLIKPNPSKNKLDQKNAPYKITQLLTFKVPYYIGPMFQDRKNPHARFAWVVRKADGSVTPWNFYEKIDQVKSANNFIKQSIGTDTYLINEPVLPKSSLYYDKYSVLNELNSIKINGNKLPVPLKQAIYTNVFKKYKKVTVKKLKDYLIKNHNFKTVQVRGLADPSTFNSSLNSYHVLKNILGSKVDNPEYVDDLEKIIEWSTIFEDRSIFEIKLSEIQWLTDLERKKLIAHRFTGWGNLSKKLLVNMTPINSESLLDQLWNTKKTFIQIISKEAFKAAIDGENIKVSKTMSDEDLINDSYASPANKKALRQAIKVIEDVAKTTGAAPKIISLKFNREYRNDDGFNLTRQRQLIRQYSQIKDEVVSSELKKNLKKATHKRILSDKEYLYFKQLGRDLFDGMPLDFEKINTYNISHILPNSYISDNSLNNLALTKQINATKKGNKFANIFAQNQISNLGLTVRNFWDKLVDLRLISNSKFYALITDPDAVNKVSQTKLITHQLTENNKVIKLLATILQTKYPNTKIITVRNNNISQIRRSLNLLNLPAVNDYDIGLDAYISAVVGNYFYNIYPKLRPFFIYGEYFSFKNNEKESNNYKPSSFNLKSFNFLWKLLNGKSDEICTSGTNTPVFSRSNIINQLNRAYKFKYQNVSQETFIKHGALFDQTIYPTPAHDLKKRTKLIKTKNDKPVDLYGGYSSQKNMYFSLVRIEKKNGSFVNKIVGVPQIKAKDLNKINDIKEYQKKLYEILEPIVMTSEAGKKVKNIVDFKILKEKIPYRQVIEDEGIKYSLGSAKYMYNFKQLYLSQEVRQIIADYVEDPYFRQHDESLNDSTKNVSEKLDVVFNAILDQINSFFTLFNKAKVKEKINNGSHKFYDLNIQDKILVIKNLLVACHANASAGYLKQINVNNTLVNTVVTLSDSAKFVYQSPSGITETEKKISDLF</sequence>
<evidence type="ECO:0000256" key="8">
    <source>
        <dbReference type="ARBA" id="ARBA00022884"/>
    </source>
</evidence>
<evidence type="ECO:0000256" key="9">
    <source>
        <dbReference type="ARBA" id="ARBA00023118"/>
    </source>
</evidence>
<evidence type="ECO:0000256" key="6">
    <source>
        <dbReference type="ARBA" id="ARBA00022801"/>
    </source>
</evidence>
<dbReference type="GO" id="GO:0003677">
    <property type="term" value="F:DNA binding"/>
    <property type="evidence" value="ECO:0007669"/>
    <property type="project" value="UniProtKB-UniRule"/>
</dbReference>
<dbReference type="InterPro" id="IPR032237">
    <property type="entry name" value="Cas9_PI"/>
</dbReference>
<comment type="similarity">
    <text evidence="2">Belongs to the CRISPR-associated protein Cas9 family. Subtype II-A subfamily.</text>
</comment>
<dbReference type="Pfam" id="PF16592">
    <property type="entry name" value="Cas9_REC"/>
    <property type="match status" value="1"/>
</dbReference>
<dbReference type="GO" id="GO:0016787">
    <property type="term" value="F:hydrolase activity"/>
    <property type="evidence" value="ECO:0007669"/>
    <property type="project" value="UniProtKB-KW"/>
</dbReference>
<dbReference type="RefSeq" id="WP_095154676.1">
    <property type="nucleotide sequence ID" value="NZ_NIBB01000087.1"/>
</dbReference>
<dbReference type="GO" id="GO:0046872">
    <property type="term" value="F:metal ion binding"/>
    <property type="evidence" value="ECO:0007669"/>
    <property type="project" value="UniProtKB-KW"/>
</dbReference>
<dbReference type="GO" id="GO:0004519">
    <property type="term" value="F:endonuclease activity"/>
    <property type="evidence" value="ECO:0007669"/>
    <property type="project" value="UniProtKB-UniRule"/>
</dbReference>
<evidence type="ECO:0000256" key="3">
    <source>
        <dbReference type="ARBA" id="ARBA00022722"/>
    </source>
</evidence>
<keyword evidence="11" id="KW-0464">Manganese</keyword>
<comment type="caution">
    <text evidence="15">The sequence shown here is derived from an EMBL/GenBank/DDBJ whole genome shotgun (WGS) entry which is preliminary data.</text>
</comment>
<keyword evidence="6 13" id="KW-0378">Hydrolase</keyword>
<dbReference type="NCBIfam" id="TIGR01865">
    <property type="entry name" value="cas_Csn1"/>
    <property type="match status" value="1"/>
</dbReference>